<feature type="active site" description="Proton acceptor; for glutaminase activity" evidence="7">
    <location>
        <position position="43"/>
    </location>
</feature>
<dbReference type="FunFam" id="3.40.50.620:FF:000106">
    <property type="entry name" value="Glutamine-dependent NAD(+) synthetase"/>
    <property type="match status" value="1"/>
</dbReference>
<keyword evidence="4 7" id="KW-0547">Nucleotide-binding</keyword>
<dbReference type="EMBL" id="NRSD01000004">
    <property type="protein sequence ID" value="MBK1644290.1"/>
    <property type="molecule type" value="Genomic_DNA"/>
</dbReference>
<dbReference type="AlphaFoldDB" id="A0A9X0WGW0"/>
<dbReference type="NCBIfam" id="TIGR00552">
    <property type="entry name" value="nadE"/>
    <property type="match status" value="1"/>
</dbReference>
<evidence type="ECO:0000256" key="7">
    <source>
        <dbReference type="HAMAP-Rule" id="MF_02090"/>
    </source>
</evidence>
<dbReference type="Proteomes" id="UP001138802">
    <property type="component" value="Unassembled WGS sequence"/>
</dbReference>
<dbReference type="NCBIfam" id="NF010588">
    <property type="entry name" value="PRK13981.1"/>
    <property type="match status" value="1"/>
</dbReference>
<evidence type="ECO:0000256" key="6">
    <source>
        <dbReference type="ARBA" id="ARBA00023027"/>
    </source>
</evidence>
<proteinExistence type="inferred from homology"/>
<feature type="binding site" evidence="7">
    <location>
        <position position="381"/>
    </location>
    <ligand>
        <name>deamido-NAD(+)</name>
        <dbReference type="ChEBI" id="CHEBI:58437"/>
        <note>ligand shared between two neighboring subunits</note>
    </ligand>
</feature>
<dbReference type="PANTHER" id="PTHR23090:SF9">
    <property type="entry name" value="GLUTAMINE-DEPENDENT NAD(+) SYNTHETASE"/>
    <property type="match status" value="1"/>
</dbReference>
<dbReference type="GO" id="GO:0003952">
    <property type="term" value="F:NAD+ synthase (glutamine-hydrolyzing) activity"/>
    <property type="evidence" value="ECO:0007669"/>
    <property type="project" value="UniProtKB-UniRule"/>
</dbReference>
<feature type="binding site" evidence="7">
    <location>
        <position position="178"/>
    </location>
    <ligand>
        <name>L-glutamine</name>
        <dbReference type="ChEBI" id="CHEBI:58359"/>
    </ligand>
</feature>
<evidence type="ECO:0000256" key="9">
    <source>
        <dbReference type="RuleBase" id="RU003811"/>
    </source>
</evidence>
<protein>
    <recommendedName>
        <fullName evidence="7 8">Glutamine-dependent NAD(+) synthetase</fullName>
        <ecNumber evidence="7 8">6.3.5.1</ecNumber>
    </recommendedName>
    <alternativeName>
        <fullName evidence="7 8">NAD(+) synthase [glutamine-hydrolyzing]</fullName>
    </alternativeName>
</protein>
<dbReference type="InterPro" id="IPR022310">
    <property type="entry name" value="NAD/GMP_synthase"/>
</dbReference>
<dbReference type="GO" id="GO:0009435">
    <property type="term" value="P:NAD+ biosynthetic process"/>
    <property type="evidence" value="ECO:0007669"/>
    <property type="project" value="UniProtKB-UniRule"/>
</dbReference>
<dbReference type="EC" id="6.3.5.1" evidence="7 8"/>
<sequence length="547" mass="59687">MGCRLRVAQLNLLVADVTGNAERVIAAAAQARQDRVDLLVFPELTLTGYPPEDLLLRPELTRRVERAVARIRAECHGVTLVLGYPLNAVGGLYNVAGVLRDGQVLGEYAKQHLPNYSVFDEKRYFQPGTGPLVLDHLGIKIGLSICEDIWQEEPTRQAAAAGAQLLISLNASPFHAGKRLLREDLVARRAREQALGVVYANLVGGQDELVFDGGSFATDSRGHIRARASLFAEDLLTLEVEDLLASAAGDVHQGLPLAASGSTADAPEEEDLASLYEALVLGVRDYVRKNGFQGAVLGLSGGIDSALTLAIAVDALGADVVEGVLMPSRYTSDMSNQDALEEAERLGVKTRCIGIEPAFNAFLSMLEPAFAGYPADVTEENIQARCRGIILMAMSNKTGRILLTTGNKSEMAVGYATLYGDMAGGFAPIKDVPKQLVYRLAHYRNRRAPVIPERVLTRAPSAELRPDQTDQDSLPPYELLDPILRLYIEEDESVEQIAARGFPVEVVRRVTRMVDRNEYKRRQAPPGVRISNRAFGRDRRYPITSGF</sequence>
<gene>
    <name evidence="7" type="primary">nadE</name>
    <name evidence="11" type="ORF">CKO25_06400</name>
</gene>
<dbReference type="InterPro" id="IPR014729">
    <property type="entry name" value="Rossmann-like_a/b/a_fold"/>
</dbReference>
<evidence type="ECO:0000313" key="11">
    <source>
        <dbReference type="EMBL" id="MBK1644290.1"/>
    </source>
</evidence>
<evidence type="ECO:0000256" key="1">
    <source>
        <dbReference type="ARBA" id="ARBA00005188"/>
    </source>
</evidence>
<evidence type="ECO:0000256" key="2">
    <source>
        <dbReference type="ARBA" id="ARBA00007145"/>
    </source>
</evidence>
<reference evidence="11 12" key="1">
    <citation type="journal article" date="2020" name="Microorganisms">
        <title>Osmotic Adaptation and Compatible Solute Biosynthesis of Phototrophic Bacteria as Revealed from Genome Analyses.</title>
        <authorList>
            <person name="Imhoff J.F."/>
            <person name="Rahn T."/>
            <person name="Kunzel S."/>
            <person name="Keller A."/>
            <person name="Neulinger S.C."/>
        </authorList>
    </citation>
    <scope>NUCLEOTIDE SEQUENCE [LARGE SCALE GENOMIC DNA]</scope>
    <source>
        <strain evidence="11 12">DSM 21303</strain>
    </source>
</reference>
<comment type="pathway">
    <text evidence="1 7 8">Cofactor biosynthesis; NAD(+) biosynthesis; NAD(+) from deamido-NAD(+) (L-Gln route): step 1/1.</text>
</comment>
<feature type="binding site" evidence="7">
    <location>
        <position position="116"/>
    </location>
    <ligand>
        <name>L-glutamine</name>
        <dbReference type="ChEBI" id="CHEBI:58359"/>
    </ligand>
</feature>
<feature type="binding site" evidence="7">
    <location>
        <position position="410"/>
    </location>
    <ligand>
        <name>deamido-NAD(+)</name>
        <dbReference type="ChEBI" id="CHEBI:58437"/>
        <note>ligand shared between two neighboring subunits</note>
    </ligand>
</feature>
<keyword evidence="6 7" id="KW-0520">NAD</keyword>
<feature type="binding site" evidence="7">
    <location>
        <begin position="298"/>
        <end position="305"/>
    </location>
    <ligand>
        <name>ATP</name>
        <dbReference type="ChEBI" id="CHEBI:30616"/>
    </ligand>
</feature>
<evidence type="ECO:0000256" key="5">
    <source>
        <dbReference type="ARBA" id="ARBA00022840"/>
    </source>
</evidence>
<dbReference type="InterPro" id="IPR003010">
    <property type="entry name" value="C-N_Hydrolase"/>
</dbReference>
<dbReference type="RefSeq" id="WP_200387075.1">
    <property type="nucleotide sequence ID" value="NZ_NRSD01000004.1"/>
</dbReference>
<dbReference type="GO" id="GO:0005737">
    <property type="term" value="C:cytoplasm"/>
    <property type="evidence" value="ECO:0007669"/>
    <property type="project" value="InterPro"/>
</dbReference>
<dbReference type="PROSITE" id="PS50263">
    <property type="entry name" value="CN_HYDROLASE"/>
    <property type="match status" value="1"/>
</dbReference>
<comment type="similarity">
    <text evidence="2 7 8">In the C-terminal section; belongs to the NAD synthetase family.</text>
</comment>
<comment type="catalytic activity">
    <reaction evidence="7 8">
        <text>deamido-NAD(+) + L-glutamine + ATP + H2O = L-glutamate + AMP + diphosphate + NAD(+) + H(+)</text>
        <dbReference type="Rhea" id="RHEA:24384"/>
        <dbReference type="ChEBI" id="CHEBI:15377"/>
        <dbReference type="ChEBI" id="CHEBI:15378"/>
        <dbReference type="ChEBI" id="CHEBI:29985"/>
        <dbReference type="ChEBI" id="CHEBI:30616"/>
        <dbReference type="ChEBI" id="CHEBI:33019"/>
        <dbReference type="ChEBI" id="CHEBI:57540"/>
        <dbReference type="ChEBI" id="CHEBI:58359"/>
        <dbReference type="ChEBI" id="CHEBI:58437"/>
        <dbReference type="ChEBI" id="CHEBI:456215"/>
        <dbReference type="EC" id="6.3.5.1"/>
    </reaction>
</comment>
<organism evidence="11 12">
    <name type="scientific">Thiocapsa imhoffii</name>
    <dbReference type="NCBI Taxonomy" id="382777"/>
    <lineage>
        <taxon>Bacteria</taxon>
        <taxon>Pseudomonadati</taxon>
        <taxon>Pseudomonadota</taxon>
        <taxon>Gammaproteobacteria</taxon>
        <taxon>Chromatiales</taxon>
        <taxon>Chromatiaceae</taxon>
        <taxon>Thiocapsa</taxon>
    </lineage>
</organism>
<dbReference type="HAMAP" id="MF_02090">
    <property type="entry name" value="NadE_glutamine_dep"/>
    <property type="match status" value="1"/>
</dbReference>
<dbReference type="GO" id="GO:0004359">
    <property type="term" value="F:glutaminase activity"/>
    <property type="evidence" value="ECO:0007669"/>
    <property type="project" value="InterPro"/>
</dbReference>
<evidence type="ECO:0000256" key="8">
    <source>
        <dbReference type="PIRNR" id="PIRNR006630"/>
    </source>
</evidence>
<comment type="similarity">
    <text evidence="9">Belongs to the NAD synthetase family.</text>
</comment>
<keyword evidence="3 7" id="KW-0436">Ligase</keyword>
<feature type="domain" description="CN hydrolase" evidence="10">
    <location>
        <begin position="3"/>
        <end position="242"/>
    </location>
</feature>
<feature type="binding site" evidence="7">
    <location>
        <position position="405"/>
    </location>
    <ligand>
        <name>ATP</name>
        <dbReference type="ChEBI" id="CHEBI:30616"/>
    </ligand>
</feature>
<evidence type="ECO:0000259" key="10">
    <source>
        <dbReference type="PROSITE" id="PS50263"/>
    </source>
</evidence>
<keyword evidence="5 7" id="KW-0067">ATP-binding</keyword>
<dbReference type="InterPro" id="IPR003694">
    <property type="entry name" value="NAD_synthase"/>
</dbReference>
<keyword evidence="12" id="KW-1185">Reference proteome</keyword>
<dbReference type="PANTHER" id="PTHR23090">
    <property type="entry name" value="NH 3 /GLUTAMINE-DEPENDENT NAD + SYNTHETASE"/>
    <property type="match status" value="1"/>
</dbReference>
<name>A0A9X0WGW0_9GAMM</name>
<dbReference type="SUPFAM" id="SSF56317">
    <property type="entry name" value="Carbon-nitrogen hydrolase"/>
    <property type="match status" value="1"/>
</dbReference>
<dbReference type="Pfam" id="PF00795">
    <property type="entry name" value="CN_hydrolase"/>
    <property type="match status" value="1"/>
</dbReference>
<dbReference type="PIRSF" id="PIRSF006630">
    <property type="entry name" value="NADS_GAT"/>
    <property type="match status" value="1"/>
</dbReference>
<feature type="binding site" evidence="7">
    <location>
        <position position="520"/>
    </location>
    <ligand>
        <name>deamido-NAD(+)</name>
        <dbReference type="ChEBI" id="CHEBI:58437"/>
        <note>ligand shared between two neighboring subunits</note>
    </ligand>
</feature>
<dbReference type="CDD" id="cd07570">
    <property type="entry name" value="GAT_Gln-NAD-synth"/>
    <property type="match status" value="1"/>
</dbReference>
<dbReference type="InterPro" id="IPR014445">
    <property type="entry name" value="Gln-dep_NAD_synthase"/>
</dbReference>
<evidence type="ECO:0000256" key="4">
    <source>
        <dbReference type="ARBA" id="ARBA00022741"/>
    </source>
</evidence>
<feature type="active site" description="For glutaminase activity" evidence="7">
    <location>
        <position position="110"/>
    </location>
</feature>
<dbReference type="Gene3D" id="3.60.110.10">
    <property type="entry name" value="Carbon-nitrogen hydrolase"/>
    <property type="match status" value="1"/>
</dbReference>
<dbReference type="CDD" id="cd00553">
    <property type="entry name" value="NAD_synthase"/>
    <property type="match status" value="1"/>
</dbReference>
<comment type="caution">
    <text evidence="7">Lacks conserved residue(s) required for the propagation of feature annotation.</text>
</comment>
<dbReference type="SUPFAM" id="SSF52402">
    <property type="entry name" value="Adenine nucleotide alpha hydrolases-like"/>
    <property type="match status" value="1"/>
</dbReference>
<dbReference type="Gene3D" id="3.40.50.620">
    <property type="entry name" value="HUPs"/>
    <property type="match status" value="1"/>
</dbReference>
<comment type="function">
    <text evidence="7">Catalyzes the ATP-dependent amidation of deamido-NAD to form NAD. Uses L-glutamine as a nitrogen source.</text>
</comment>
<dbReference type="InterPro" id="IPR036526">
    <property type="entry name" value="C-N_Hydrolase_sf"/>
</dbReference>
<comment type="caution">
    <text evidence="11">The sequence shown here is derived from an EMBL/GenBank/DDBJ whole genome shotgun (WGS) entry which is preliminary data.</text>
</comment>
<dbReference type="GO" id="GO:0008795">
    <property type="term" value="F:NAD+ synthase activity"/>
    <property type="evidence" value="ECO:0007669"/>
    <property type="project" value="UniProtKB-UniRule"/>
</dbReference>
<accession>A0A9X0WGW0</accession>
<evidence type="ECO:0000256" key="3">
    <source>
        <dbReference type="ARBA" id="ARBA00022598"/>
    </source>
</evidence>
<evidence type="ECO:0000313" key="12">
    <source>
        <dbReference type="Proteomes" id="UP001138802"/>
    </source>
</evidence>
<dbReference type="GO" id="GO:0005524">
    <property type="term" value="F:ATP binding"/>
    <property type="evidence" value="ECO:0007669"/>
    <property type="project" value="UniProtKB-UniRule"/>
</dbReference>
<feature type="binding site" evidence="7">
    <location>
        <position position="172"/>
    </location>
    <ligand>
        <name>L-glutamine</name>
        <dbReference type="ChEBI" id="CHEBI:58359"/>
    </ligand>
</feature>
<feature type="active site" description="Nucleophile; for glutaminase activity" evidence="7">
    <location>
        <position position="146"/>
    </location>
</feature>
<dbReference type="Pfam" id="PF02540">
    <property type="entry name" value="NAD_synthase"/>
    <property type="match status" value="1"/>
</dbReference>